<dbReference type="GO" id="GO:0005737">
    <property type="term" value="C:cytoplasm"/>
    <property type="evidence" value="ECO:0007669"/>
    <property type="project" value="UniProtKB-SubCell"/>
</dbReference>
<evidence type="ECO:0000256" key="5">
    <source>
        <dbReference type="ARBA" id="ARBA00022932"/>
    </source>
</evidence>
<comment type="subcellular location">
    <subcellularLocation>
        <location evidence="7">Cytoplasm</location>
    </subcellularLocation>
</comment>
<accession>A0A4R9C428</accession>
<feature type="coiled-coil region" evidence="8">
    <location>
        <begin position="146"/>
        <end position="175"/>
    </location>
</feature>
<name>A0A4R9C428_9FIRM</name>
<keyword evidence="4 7" id="KW-0269">Exonuclease</keyword>
<dbReference type="InterPro" id="IPR004805">
    <property type="entry name" value="DnaE2/DnaE/PolC"/>
</dbReference>
<keyword evidence="5 7" id="KW-0239">DNA-directed DNA polymerase</keyword>
<dbReference type="PANTHER" id="PTHR32294:SF5">
    <property type="entry name" value="DNA POLYMERASE III POLC-TYPE"/>
    <property type="match status" value="1"/>
</dbReference>
<evidence type="ECO:0000256" key="1">
    <source>
        <dbReference type="ARBA" id="ARBA00022679"/>
    </source>
</evidence>
<evidence type="ECO:0000256" key="2">
    <source>
        <dbReference type="ARBA" id="ARBA00022695"/>
    </source>
</evidence>
<keyword evidence="11" id="KW-1185">Reference proteome</keyword>
<dbReference type="Gene3D" id="6.10.140.1510">
    <property type="match status" value="1"/>
</dbReference>
<proteinExistence type="inferred from homology"/>
<dbReference type="CDD" id="cd07435">
    <property type="entry name" value="PHP_PolIIIA_POLC"/>
    <property type="match status" value="1"/>
</dbReference>
<comment type="function">
    <text evidence="7">Required for replicative DNA synthesis. This DNA polymerase also exhibits 3' to 5' exonuclease activity.</text>
</comment>
<dbReference type="Proteomes" id="UP000297454">
    <property type="component" value="Unassembled WGS sequence"/>
</dbReference>
<dbReference type="PANTHER" id="PTHR32294">
    <property type="entry name" value="DNA POLYMERASE III SUBUNIT ALPHA"/>
    <property type="match status" value="1"/>
</dbReference>
<evidence type="ECO:0000256" key="6">
    <source>
        <dbReference type="ARBA" id="ARBA00049244"/>
    </source>
</evidence>
<evidence type="ECO:0000313" key="10">
    <source>
        <dbReference type="EMBL" id="TFF66089.1"/>
    </source>
</evidence>
<dbReference type="NCBIfam" id="TIGR01405">
    <property type="entry name" value="polC_Gram_pos"/>
    <property type="match status" value="1"/>
</dbReference>
<dbReference type="HAMAP" id="MF_00356">
    <property type="entry name" value="DNApol_PolC"/>
    <property type="match status" value="1"/>
</dbReference>
<dbReference type="SUPFAM" id="SSF53098">
    <property type="entry name" value="Ribonuclease H-like"/>
    <property type="match status" value="1"/>
</dbReference>
<dbReference type="InterPro" id="IPR013520">
    <property type="entry name" value="Ribonucl_H"/>
</dbReference>
<comment type="catalytic activity">
    <reaction evidence="6 7">
        <text>DNA(n) + a 2'-deoxyribonucleoside 5'-triphosphate = DNA(n+1) + diphosphate</text>
        <dbReference type="Rhea" id="RHEA:22508"/>
        <dbReference type="Rhea" id="RHEA-COMP:17339"/>
        <dbReference type="Rhea" id="RHEA-COMP:17340"/>
        <dbReference type="ChEBI" id="CHEBI:33019"/>
        <dbReference type="ChEBI" id="CHEBI:61560"/>
        <dbReference type="ChEBI" id="CHEBI:173112"/>
        <dbReference type="EC" id="2.7.7.7"/>
    </reaction>
</comment>
<dbReference type="InterPro" id="IPR012340">
    <property type="entry name" value="NA-bd_OB-fold"/>
</dbReference>
<dbReference type="CDD" id="cd06127">
    <property type="entry name" value="DEDDh"/>
    <property type="match status" value="1"/>
</dbReference>
<comment type="similarity">
    <text evidence="7">Belongs to the DNA polymerase type-C family. PolC subfamily.</text>
</comment>
<dbReference type="Pfam" id="PF02811">
    <property type="entry name" value="PHP"/>
    <property type="match status" value="1"/>
</dbReference>
<sequence>MQFIEFLEEYNKNNKTKLFLDEVSFFKIENELNIKLLSKEDVNIDDIKKYFNKVLENYEVNIEISLFTLKEIFDYFSEVFPSLRYEYNDPKFTIFLLHINQKQFYETKDIFIRFRDKVSKLDIEVEFLENNIDNKDVIEEIAKKREEEILLQIKKAKEKEDRKQEKEVVKKASENGEMFSYGFTKGIPANFTELEDLVNDTNKVKVKGKVYDLESRTVKSGCFIKFSLDNGYYAISCKIFVRSDKIEDFLANFKNGMDVILSGIYAFDEWEKSSILNVTSIEQTILPVRQDLSKEKRIEFNIHTKYTNSESVVDISSLFKTLKTWGHENVGVSDLFNVQAYPEIYKVAKSNGIKLNLGLQTNFIDSEMTILRNYYNLPLDNKDYVVFDLETTGLSNFTDKIIEFGAVKIRNGEIIEVFEEFVNPKEPLSEFTTELTGITNDMVVNADTIDIVLPKFLEFTKNTILVAHNAEFDVEFILAKTSEVGLEFKPVYADTMYISRALNPNLKNHKLDTLTKHYKVNLLNHHRASDDAKATAEVFIKMLKQLDELNIKFNQNINKMDITFDVAQHKEYQGLLYVQNKIGLKNLYIIVSKSNLEYYHRNPSIPLDILESLREGILIGTGNYKSRLFNLISLGYDDEILLNEAKFFNFISLIPLDFSDHLIKRGYIRNEDHLKNINKKLIEIAEIINIPAIAMGDVYYIDKKDYPFRNVLKNYPRKRSQENSGAFYLKNTQEMLNEFSYLGVEKAYEVVVTNSYKLNNMIENISPIADGTFPPNVEKAVERLQTESFEKARAIYGQTLPQLVENRLNRELNSIIGNGYASLYVIAQELVRESNRQGYLVGSRGSVGSSFAATMADITEVNPLPAHYICENCKHVEFNEDERYSCGVDLPDKICPKCSSKMIKEGFDIPFEVFLGFEGDKEPDIDLNFASVYQSKIHKYTEKFFGPGKVFRAGTLGTIAEKTAYGMARKYKEYYPDDEKIQLDNANINRVKRYITGVKRTTGQHAGGLIIVPDNKDIEDFTPVQYPADKKETGIITTHFDYHAIDKNLLKLDLLGHNAPTIIRLLSDKSGVNAVKVPLDDKDTMSIFSSTDKLNIKHEYTNIKDGSLGIPEFGTNFVRGMLADTKPTTFEELIRISGLSHGTDVWLGNAQELIRQGICNLKSAICTRDDIMNYLIEKGLDKKLAFDIMEKVRKGKGVSDDQIKEMKKCSVPDWYIDSCQKIQYMFPKAHAVAYVMMSFRIAYFKVHHPAYFYAVYFTNAISDFKYTHISRGLDYMTSFINTLKSQDNVDINNEFYCYELAEEMYARDIKMEKVDLYKSHPLEFEVIDDNTILAPLMAMENISESMAIRIAEARKSGEFISKEDFINRTKINKTAVETLENAGVFDGMQDTNQIDFFNM</sequence>
<dbReference type="EC" id="2.7.7.7" evidence="7"/>
<evidence type="ECO:0000256" key="4">
    <source>
        <dbReference type="ARBA" id="ARBA00022839"/>
    </source>
</evidence>
<dbReference type="Gene3D" id="2.40.50.140">
    <property type="entry name" value="Nucleic acid-binding proteins"/>
    <property type="match status" value="1"/>
</dbReference>
<evidence type="ECO:0000259" key="9">
    <source>
        <dbReference type="SMART" id="SM00479"/>
    </source>
</evidence>
<dbReference type="Gene3D" id="1.10.150.870">
    <property type="match status" value="1"/>
</dbReference>
<dbReference type="Pfam" id="PF00929">
    <property type="entry name" value="RNase_T"/>
    <property type="match status" value="1"/>
</dbReference>
<dbReference type="Gene3D" id="1.10.150.700">
    <property type="entry name" value="PolC, middle finger domain"/>
    <property type="match status" value="1"/>
</dbReference>
<keyword evidence="7" id="KW-0540">Nuclease</keyword>
<dbReference type="NCBIfam" id="NF001688">
    <property type="entry name" value="PRK00448.1"/>
    <property type="match status" value="1"/>
</dbReference>
<evidence type="ECO:0000256" key="7">
    <source>
        <dbReference type="HAMAP-Rule" id="MF_00356"/>
    </source>
</evidence>
<dbReference type="NCBIfam" id="TIGR00573">
    <property type="entry name" value="dnaq"/>
    <property type="match status" value="1"/>
</dbReference>
<dbReference type="InterPro" id="IPR044923">
    <property type="entry name" value="PolC_middle_finger_sf"/>
</dbReference>
<dbReference type="InterPro" id="IPR012337">
    <property type="entry name" value="RNaseH-like_sf"/>
</dbReference>
<protein>
    <recommendedName>
        <fullName evidence="7">DNA polymerase III PolC-type</fullName>
        <shortName evidence="7">PolIII</shortName>
        <ecNumber evidence="7">2.7.7.7</ecNumber>
    </recommendedName>
</protein>
<dbReference type="FunFam" id="3.30.420.10:FF:000045">
    <property type="entry name" value="3'-5' exonuclease DinG"/>
    <property type="match status" value="1"/>
</dbReference>
<dbReference type="GO" id="GO:0003677">
    <property type="term" value="F:DNA binding"/>
    <property type="evidence" value="ECO:0007669"/>
    <property type="project" value="UniProtKB-UniRule"/>
</dbReference>
<dbReference type="Pfam" id="PF17657">
    <property type="entry name" value="DNA_pol3_finger"/>
    <property type="match status" value="1"/>
</dbReference>
<dbReference type="InterPro" id="IPR040982">
    <property type="entry name" value="DNA_pol3_finger"/>
</dbReference>
<dbReference type="EMBL" id="SCFR01000013">
    <property type="protein sequence ID" value="TFF66089.1"/>
    <property type="molecule type" value="Genomic_DNA"/>
</dbReference>
<keyword evidence="7" id="KW-0963">Cytoplasm</keyword>
<dbReference type="InterPro" id="IPR029460">
    <property type="entry name" value="DNAPol_HHH"/>
</dbReference>
<keyword evidence="8" id="KW-0175">Coiled coil</keyword>
<dbReference type="InterPro" id="IPR004013">
    <property type="entry name" value="PHP_dom"/>
</dbReference>
<dbReference type="InterPro" id="IPR016195">
    <property type="entry name" value="Pol/histidinol_Pase-like"/>
</dbReference>
<keyword evidence="7" id="KW-0378">Hydrolase</keyword>
<dbReference type="Gene3D" id="3.30.420.10">
    <property type="entry name" value="Ribonuclease H-like superfamily/Ribonuclease H"/>
    <property type="match status" value="1"/>
</dbReference>
<dbReference type="Pfam" id="PF07733">
    <property type="entry name" value="DNA_pol3_alpha"/>
    <property type="match status" value="1"/>
</dbReference>
<organism evidence="10 11">
    <name type="scientific">Helcococcus ovis</name>
    <dbReference type="NCBI Taxonomy" id="72026"/>
    <lineage>
        <taxon>Bacteria</taxon>
        <taxon>Bacillati</taxon>
        <taxon>Bacillota</taxon>
        <taxon>Tissierellia</taxon>
        <taxon>Tissierellales</taxon>
        <taxon>Peptoniphilaceae</taxon>
        <taxon>Helcococcus</taxon>
    </lineage>
</organism>
<dbReference type="GeneID" id="97030931"/>
<evidence type="ECO:0000256" key="8">
    <source>
        <dbReference type="SAM" id="Coils"/>
    </source>
</evidence>
<keyword evidence="3 7" id="KW-0235">DNA replication</keyword>
<dbReference type="GO" id="GO:0006261">
    <property type="term" value="P:DNA-templated DNA replication"/>
    <property type="evidence" value="ECO:0007669"/>
    <property type="project" value="UniProtKB-UniRule"/>
</dbReference>
<dbReference type="SMART" id="SM00479">
    <property type="entry name" value="EXOIII"/>
    <property type="match status" value="1"/>
</dbReference>
<dbReference type="Gene3D" id="3.30.1900.20">
    <property type="match status" value="1"/>
</dbReference>
<feature type="domain" description="Exonuclease" evidence="9">
    <location>
        <begin position="383"/>
        <end position="548"/>
    </location>
</feature>
<gene>
    <name evidence="7" type="primary">polC</name>
    <name evidence="10" type="ORF">EQF91_04630</name>
</gene>
<dbReference type="Gene3D" id="3.20.20.140">
    <property type="entry name" value="Metal-dependent hydrolases"/>
    <property type="match status" value="2"/>
</dbReference>
<reference evidence="10 11" key="1">
    <citation type="submission" date="2019-01" db="EMBL/GenBank/DDBJ databases">
        <title>Draft Genome Sequences of Helcococcus ovis Strains Isolated from the Uterus and Vagina of Dairy Cows with Metritis.</title>
        <authorList>
            <person name="Cunha F."/>
            <person name="Jeon S.J."/>
            <person name="Kutzer P."/>
            <person name="Galvao K.N."/>
        </authorList>
    </citation>
    <scope>NUCLEOTIDE SEQUENCE [LARGE SCALE GENOMIC DNA]</scope>
    <source>
        <strain evidence="10 11">KG-37</strain>
    </source>
</reference>
<dbReference type="GO" id="GO:0008408">
    <property type="term" value="F:3'-5' exonuclease activity"/>
    <property type="evidence" value="ECO:0007669"/>
    <property type="project" value="UniProtKB-UniRule"/>
</dbReference>
<dbReference type="Pfam" id="PF14579">
    <property type="entry name" value="HHH_6"/>
    <property type="match status" value="1"/>
</dbReference>
<dbReference type="InterPro" id="IPR036397">
    <property type="entry name" value="RNaseH_sf"/>
</dbReference>
<evidence type="ECO:0000256" key="3">
    <source>
        <dbReference type="ARBA" id="ARBA00022705"/>
    </source>
</evidence>
<dbReference type="InterPro" id="IPR006054">
    <property type="entry name" value="DnaQ"/>
</dbReference>
<evidence type="ECO:0000313" key="11">
    <source>
        <dbReference type="Proteomes" id="UP000297454"/>
    </source>
</evidence>
<dbReference type="InterPro" id="IPR011708">
    <property type="entry name" value="DNA_pol3_alpha_NTPase_dom"/>
</dbReference>
<keyword evidence="2 7" id="KW-0548">Nucleotidyltransferase</keyword>
<comment type="caution">
    <text evidence="10">The sequence shown here is derived from an EMBL/GenBank/DDBJ whole genome shotgun (WGS) entry which is preliminary data.</text>
</comment>
<keyword evidence="1 7" id="KW-0808">Transferase</keyword>
<dbReference type="InterPro" id="IPR006308">
    <property type="entry name" value="Pol_III_a_PolC-type_gram_pos"/>
</dbReference>
<dbReference type="GO" id="GO:0003887">
    <property type="term" value="F:DNA-directed DNA polymerase activity"/>
    <property type="evidence" value="ECO:0007669"/>
    <property type="project" value="UniProtKB-UniRule"/>
</dbReference>
<dbReference type="SUPFAM" id="SSF89550">
    <property type="entry name" value="PHP domain-like"/>
    <property type="match status" value="1"/>
</dbReference>
<dbReference type="RefSeq" id="WP_134710695.1">
    <property type="nucleotide sequence ID" value="NZ_CP119081.1"/>
</dbReference>
<dbReference type="OrthoDB" id="9804290at2"/>